<evidence type="ECO:0000256" key="7">
    <source>
        <dbReference type="SAM" id="Phobius"/>
    </source>
</evidence>
<feature type="region of interest" description="Disordered" evidence="6">
    <location>
        <begin position="186"/>
        <end position="275"/>
    </location>
</feature>
<dbReference type="InterPro" id="IPR013209">
    <property type="entry name" value="LNS2"/>
</dbReference>
<feature type="region of interest" description="Disordered" evidence="6">
    <location>
        <begin position="419"/>
        <end position="465"/>
    </location>
</feature>
<feature type="transmembrane region" description="Helical" evidence="7">
    <location>
        <begin position="7"/>
        <end position="29"/>
    </location>
</feature>
<comment type="similarity">
    <text evidence="3">Belongs to the lipin family.</text>
</comment>
<dbReference type="PANTHER" id="PTHR12181">
    <property type="entry name" value="LIPIN"/>
    <property type="match status" value="1"/>
</dbReference>
<evidence type="ECO:0000259" key="8">
    <source>
        <dbReference type="SMART" id="SM00775"/>
    </source>
</evidence>
<dbReference type="PANTHER" id="PTHR12181:SF11">
    <property type="entry name" value="PHOSPHATIDATE PHOSPHATASE LPIN2"/>
    <property type="match status" value="1"/>
</dbReference>
<sequence length="962" mass="107293">MVYRITLFVGAFSSVGPCLISLFSFKMFYLEDNSEDEKAQESSFSKTAAVYRDKAPPGILSQTMNYVGQLAGQVLVTVKELYKGINQATLSGCIDVVVVRQQDGTYQCSPFHVRFGKLGVLRSKEKVIDIEINGSAVDLHMKLGDNGEAFFVEETEEEYEKLPAYLATSPIPTEDQFFKDIDTPLVKSSRDERPSQSPDTSHTLETETVFAPSSVKKKKRRRKKCKQDNRKEEQAASPVAEDVCDVGVSSDDEKGAQTARGSSNASLKEEDYKEPPLFHSGDHYPLSDGDWSPLETTYSQAMCPKSDSELEVKPAESLLRSESHMEWTWGGFPESTKVSKRERYDCHPRTATITPSENTHFRVIPSEDSLIREVEKDATVEDTICTIVKPKPRALSKQLSDAASAQLPELPLEAPQTSSMLDADHVPSPSSIDAPSESKPAAKVDSPTKKKGVHKRSQHQGPDDIYLDDLKALEPEVAALYFPKSDTDPGSRQWPESDTFSGSQSPQSVGSAAADSGTECLSDSAMDLPDVTLSLCGGLSENGEISKEKFMEHIITYHEFAENPGLIDNPNLVIRIYNRYYNWALAAPMILSLQVFQKSLPKATVESWVKDKMPKKSGRWWFWRKRESMTKQLPETKEGKSEVPPTNDLSSSAEEPASASLLIRPAENDSSSDEGSQELEETIKVETISMETLSHCSTASYKKSLRLSSDQIAKLKLHDGPNDVVFSITTQYQGTCRCAGTIYLWNWNDKIIISDIDGTITKSDALGQILPQLGKDWTHQGIAKLYHSINENGYKFLYCSARAIGMADMTRGYLHWVNDKGTILPRGPLMLSPSSLFSAFHREVIEKKPEKFKIECLNDIKNLFAPSKQPFYAAFGNRPNDVYAYTQVGVPDCRIFTVNPKGELIQERTKGNKSSYHRLSELVEHVFPLLSKEQNSAFPCPEFSSFCYWRDPIPDVDLDDLA</sequence>
<dbReference type="InterPro" id="IPR007651">
    <property type="entry name" value="Lipin_N"/>
</dbReference>
<gene>
    <name evidence="10" type="primary">Lpin2</name>
</gene>
<organism evidence="9 10">
    <name type="scientific">Microtus ochrogaster</name>
    <name type="common">Prairie vole</name>
    <dbReference type="NCBI Taxonomy" id="79684"/>
    <lineage>
        <taxon>Eukaryota</taxon>
        <taxon>Metazoa</taxon>
        <taxon>Chordata</taxon>
        <taxon>Craniata</taxon>
        <taxon>Vertebrata</taxon>
        <taxon>Euteleostomi</taxon>
        <taxon>Mammalia</taxon>
        <taxon>Eutheria</taxon>
        <taxon>Euarchontoglires</taxon>
        <taxon>Glires</taxon>
        <taxon>Rodentia</taxon>
        <taxon>Myomorpha</taxon>
        <taxon>Muroidea</taxon>
        <taxon>Cricetidae</taxon>
        <taxon>Arvicolinae</taxon>
        <taxon>Microtus</taxon>
    </lineage>
</organism>
<dbReference type="EC" id="3.1.3.4" evidence="4"/>
<dbReference type="InterPro" id="IPR031703">
    <property type="entry name" value="Lipin_mid"/>
</dbReference>
<evidence type="ECO:0000313" key="10">
    <source>
        <dbReference type="RefSeq" id="XP_013209397.1"/>
    </source>
</evidence>
<feature type="compositionally biased region" description="Basic residues" evidence="6">
    <location>
        <begin position="215"/>
        <end position="225"/>
    </location>
</feature>
<feature type="compositionally biased region" description="Basic residues" evidence="6">
    <location>
        <begin position="449"/>
        <end position="458"/>
    </location>
</feature>
<keyword evidence="7" id="KW-0472">Membrane</keyword>
<dbReference type="Proteomes" id="UP000694915">
    <property type="component" value="Unplaced"/>
</dbReference>
<feature type="domain" description="LNS2/PITP" evidence="8">
    <location>
        <begin position="751"/>
        <end position="907"/>
    </location>
</feature>
<keyword evidence="9" id="KW-1185">Reference proteome</keyword>
<dbReference type="InterPro" id="IPR036412">
    <property type="entry name" value="HAD-like_sf"/>
</dbReference>
<dbReference type="Pfam" id="PF04571">
    <property type="entry name" value="Lipin_N"/>
    <property type="match status" value="1"/>
</dbReference>
<proteinExistence type="inferred from homology"/>
<dbReference type="GeneID" id="101992641"/>
<keyword evidence="7" id="KW-0812">Transmembrane</keyword>
<dbReference type="InterPro" id="IPR031315">
    <property type="entry name" value="LNS2/PITP"/>
</dbReference>
<keyword evidence="7" id="KW-1133">Transmembrane helix</keyword>
<evidence type="ECO:0000256" key="4">
    <source>
        <dbReference type="ARBA" id="ARBA00012638"/>
    </source>
</evidence>
<name>A0ABM1AW27_MICOH</name>
<evidence type="ECO:0000256" key="1">
    <source>
        <dbReference type="ARBA" id="ARBA00001180"/>
    </source>
</evidence>
<dbReference type="RefSeq" id="XP_013209397.1">
    <property type="nucleotide sequence ID" value="XM_013353943.1"/>
</dbReference>
<comment type="cofactor">
    <cofactor evidence="2">
        <name>Mg(2+)</name>
        <dbReference type="ChEBI" id="CHEBI:18420"/>
    </cofactor>
</comment>
<comment type="catalytic activity">
    <reaction evidence="1">
        <text>a 1,2-diacyl-sn-glycero-3-phosphate + H2O = a 1,2-diacyl-sn-glycerol + phosphate</text>
        <dbReference type="Rhea" id="RHEA:27429"/>
        <dbReference type="ChEBI" id="CHEBI:15377"/>
        <dbReference type="ChEBI" id="CHEBI:17815"/>
        <dbReference type="ChEBI" id="CHEBI:43474"/>
        <dbReference type="ChEBI" id="CHEBI:58608"/>
        <dbReference type="EC" id="3.1.3.4"/>
    </reaction>
    <physiologicalReaction direction="left-to-right" evidence="1">
        <dbReference type="Rhea" id="RHEA:27430"/>
    </physiologicalReaction>
</comment>
<reference evidence="10" key="1">
    <citation type="submission" date="2025-08" db="UniProtKB">
        <authorList>
            <consortium name="RefSeq"/>
        </authorList>
    </citation>
    <scope>IDENTIFICATION</scope>
</reference>
<dbReference type="Pfam" id="PF08235">
    <property type="entry name" value="LNS2"/>
    <property type="match status" value="1"/>
</dbReference>
<feature type="region of interest" description="Disordered" evidence="6">
    <location>
        <begin position="632"/>
        <end position="654"/>
    </location>
</feature>
<accession>A0ABM1AW27</accession>
<evidence type="ECO:0000256" key="6">
    <source>
        <dbReference type="SAM" id="MobiDB-lite"/>
    </source>
</evidence>
<evidence type="ECO:0000256" key="2">
    <source>
        <dbReference type="ARBA" id="ARBA00001946"/>
    </source>
</evidence>
<keyword evidence="5" id="KW-0378">Hydrolase</keyword>
<feature type="compositionally biased region" description="Polar residues" evidence="6">
    <location>
        <begin position="488"/>
        <end position="510"/>
    </location>
</feature>
<feature type="region of interest" description="Disordered" evidence="6">
    <location>
        <begin position="482"/>
        <end position="521"/>
    </location>
</feature>
<dbReference type="SUPFAM" id="SSF56784">
    <property type="entry name" value="HAD-like"/>
    <property type="match status" value="1"/>
</dbReference>
<feature type="compositionally biased region" description="Basic and acidic residues" evidence="6">
    <location>
        <begin position="632"/>
        <end position="641"/>
    </location>
</feature>
<dbReference type="Pfam" id="PF16876">
    <property type="entry name" value="Lipin_mid"/>
    <property type="match status" value="1"/>
</dbReference>
<evidence type="ECO:0000313" key="9">
    <source>
        <dbReference type="Proteomes" id="UP000694915"/>
    </source>
</evidence>
<protein>
    <recommendedName>
        <fullName evidence="4">phosphatidate phosphatase</fullName>
        <ecNumber evidence="4">3.1.3.4</ecNumber>
    </recommendedName>
</protein>
<evidence type="ECO:0000256" key="5">
    <source>
        <dbReference type="ARBA" id="ARBA00022801"/>
    </source>
</evidence>
<evidence type="ECO:0000256" key="3">
    <source>
        <dbReference type="ARBA" id="ARBA00005476"/>
    </source>
</evidence>
<dbReference type="InterPro" id="IPR026058">
    <property type="entry name" value="LIPIN"/>
</dbReference>
<dbReference type="SMART" id="SM00775">
    <property type="entry name" value="LNS2"/>
    <property type="match status" value="1"/>
</dbReference>